<dbReference type="SUPFAM" id="SSF56672">
    <property type="entry name" value="DNA/RNA polymerases"/>
    <property type="match status" value="1"/>
</dbReference>
<evidence type="ECO:0000256" key="5">
    <source>
        <dbReference type="ARBA" id="ARBA00032757"/>
    </source>
</evidence>
<feature type="domain" description="RNA-directed RNA polymerase C-terminal" evidence="8">
    <location>
        <begin position="596"/>
        <end position="747"/>
    </location>
</feature>
<evidence type="ECO:0000256" key="1">
    <source>
        <dbReference type="ARBA" id="ARBA00007751"/>
    </source>
</evidence>
<dbReference type="GO" id="GO:0006351">
    <property type="term" value="P:DNA-templated transcription"/>
    <property type="evidence" value="ECO:0007669"/>
    <property type="project" value="InterPro"/>
</dbReference>
<feature type="transmembrane region" description="Helical" evidence="7">
    <location>
        <begin position="51"/>
        <end position="68"/>
    </location>
</feature>
<evidence type="ECO:0000313" key="10">
    <source>
        <dbReference type="EMBL" id="APG76125.1"/>
    </source>
</evidence>
<reference evidence="10" key="1">
    <citation type="journal article" date="2016" name="Nature">
        <title>Redefining the invertebrate RNA virosphere.</title>
        <authorList>
            <person name="Shi M."/>
            <person name="Lin X.D."/>
            <person name="Tian J.H."/>
            <person name="Chen L.J."/>
            <person name="Chen X."/>
            <person name="Li C.X."/>
            <person name="Qin X.C."/>
            <person name="Li J."/>
            <person name="Cao J.P."/>
            <person name="Eden J.S."/>
            <person name="Buchmann J."/>
            <person name="Wang W."/>
            <person name="Xu J."/>
            <person name="Holmes E.C."/>
            <person name="Zhang Y.Z."/>
        </authorList>
    </citation>
    <scope>NUCLEOTIDE SEQUENCE</scope>
    <source>
        <strain evidence="10">BHJJX6144</strain>
    </source>
</reference>
<dbReference type="InterPro" id="IPR043647">
    <property type="entry name" value="Noda_Vmethyltr_dom"/>
</dbReference>
<evidence type="ECO:0000259" key="8">
    <source>
        <dbReference type="Pfam" id="PF00680"/>
    </source>
</evidence>
<accession>A0A1L3KFI1</accession>
<proteinExistence type="inferred from homology"/>
<feature type="transmembrane region" description="Helical" evidence="7">
    <location>
        <begin position="20"/>
        <end position="39"/>
    </location>
</feature>
<evidence type="ECO:0000256" key="6">
    <source>
        <dbReference type="SAM" id="MobiDB-lite"/>
    </source>
</evidence>
<evidence type="ECO:0000256" key="2">
    <source>
        <dbReference type="ARBA" id="ARBA00022679"/>
    </source>
</evidence>
<dbReference type="CDD" id="cd23173">
    <property type="entry name" value="ps-ssRNAv_Nodaviridae_RdRp"/>
    <property type="match status" value="1"/>
</dbReference>
<sequence length="1032" mass="116135">MISFDPAAWGWLVTSRSGLLWLGITGLAVLQLVVYLYLYCILHGGAIVQQLTASLIAGPFAVITHSRISRFLQRNLVNLTRVDQRASWFPLKSLIDQRPTRLSDNGHATSGAVRDAARRLISGAISAAHCRKVEISPGGHTIDEDNAIHLHVAVGDLHRPLSYHKLVEGDILAMIDVDYYIAEPDEYFGQPVPFILHTFQPTTVAGSDGDVTFKICDNIIDYKVDGGGRWQHQIWDWCNYGEYLEFCPRPSRFCLDWWLSWIGIQRVQYQKVHHARPWLDCPMRALVWGIPQFSCLRFTWLAMEIQPRRLCRVDFRDPRRPDWNVIVDHTQPGKLTASIGRAGDDAHVEVSKTDLDIIKGLSTAQSVSSRLLSFGYQSTRTLALIGQYYGSKDLEVDQYTQVARPATVMVHWPVASEMDTPETSMRSYGAPVVKCVNLCPQLKRWEVLSNSLEYRVSRVVNNKLPRPAIGIYAEEFVRLVVPDRHKGAPLSLEETVLELNKPSQVLAIKQIWETVDMPHRSLIEAFVKNEPTNKAGRIISSFPDMRYLLKFSSFTIAFRDNVLHSEHNSHWFCPGLTPPAIAKKVVGYVRDIVQPVEGDFFNFDGTVSEWCQRHVMNAVYHRWFARQYCQELTTYTDDLISCPARAKRFGFRYEAGVGVKSGSPTTCDLNTVLNAFIQYVAVRRTKPELPKELAYSQIGLAFGDDSLFDDQYTKEWNWCAKQVGMNLKVERCDPTTGVTFLARVFPDPWNTETSFQDPMRTFRKLHLTARPNIPYEDAALDRVAGYLTTDKLTPVISDYCSMIERCYGSSSDVEKRRKRKDANREKPYWLTVGGAWPQSPTDVNLMLSCVAARTGFTEEQLTKFCEQCKTVNSPWDIKSLDTGLESPYTNTLDVDGLPVDAVDDRQINHERELLSVRACEGIPGEDRTDQPGPESSDRRAAQVPRPKGSQRPGCVSRLSQGDGEPRVQGDGLPIAEAQGGGSAQGKRGGTGKSRPPRRGKAGHCTTFRSVGGRGKNVQRKRVPRHGGGRVSK</sequence>
<keyword evidence="2" id="KW-0808">Transferase</keyword>
<feature type="compositionally biased region" description="Basic residues" evidence="6">
    <location>
        <begin position="1016"/>
        <end position="1032"/>
    </location>
</feature>
<dbReference type="GO" id="GO:0003723">
    <property type="term" value="F:RNA binding"/>
    <property type="evidence" value="ECO:0007669"/>
    <property type="project" value="InterPro"/>
</dbReference>
<keyword evidence="7" id="KW-1133">Transmembrane helix</keyword>
<keyword evidence="7" id="KW-0472">Membrane</keyword>
<evidence type="ECO:0000256" key="7">
    <source>
        <dbReference type="SAM" id="Phobius"/>
    </source>
</evidence>
<keyword evidence="7" id="KW-0812">Transmembrane</keyword>
<evidence type="ECO:0000259" key="9">
    <source>
        <dbReference type="Pfam" id="PF19222"/>
    </source>
</evidence>
<dbReference type="EMBL" id="KX883031">
    <property type="protein sequence ID" value="APG76125.1"/>
    <property type="molecule type" value="Genomic_RNA"/>
</dbReference>
<dbReference type="Pfam" id="PF19222">
    <property type="entry name" value="Noda_Vmethyltr"/>
    <property type="match status" value="1"/>
</dbReference>
<feature type="compositionally biased region" description="Gly residues" evidence="6">
    <location>
        <begin position="978"/>
        <end position="991"/>
    </location>
</feature>
<keyword evidence="4" id="KW-0693">Viral RNA replication</keyword>
<feature type="region of interest" description="Disordered" evidence="6">
    <location>
        <begin position="916"/>
        <end position="1032"/>
    </location>
</feature>
<evidence type="ECO:0000256" key="4">
    <source>
        <dbReference type="ARBA" id="ARBA00022953"/>
    </source>
</evidence>
<evidence type="ECO:0000256" key="3">
    <source>
        <dbReference type="ARBA" id="ARBA00022695"/>
    </source>
</evidence>
<organism evidence="10">
    <name type="scientific">Beihai noda-like virus 30</name>
    <dbReference type="NCBI Taxonomy" id="1922485"/>
    <lineage>
        <taxon>Viruses</taxon>
        <taxon>Riboviria</taxon>
    </lineage>
</organism>
<comment type="similarity">
    <text evidence="1">Belongs to the nodaviridae RNA polymerase family.</text>
</comment>
<feature type="domain" description="Nodavirus methyltransferase" evidence="9">
    <location>
        <begin position="101"/>
        <end position="238"/>
    </location>
</feature>
<name>A0A1L3KFI1_9VIRU</name>
<dbReference type="GO" id="GO:0003968">
    <property type="term" value="F:RNA-directed RNA polymerase activity"/>
    <property type="evidence" value="ECO:0007669"/>
    <property type="project" value="InterPro"/>
</dbReference>
<keyword evidence="3" id="KW-0548">Nucleotidyltransferase</keyword>
<dbReference type="InterPro" id="IPR001205">
    <property type="entry name" value="RNA-dir_pol_C"/>
</dbReference>
<feature type="compositionally biased region" description="Basic and acidic residues" evidence="6">
    <location>
        <begin position="924"/>
        <end position="940"/>
    </location>
</feature>
<dbReference type="InterPro" id="IPR043502">
    <property type="entry name" value="DNA/RNA_pol_sf"/>
</dbReference>
<dbReference type="Pfam" id="PF00680">
    <property type="entry name" value="RdRP_1"/>
    <property type="match status" value="1"/>
</dbReference>
<protein>
    <recommendedName>
        <fullName evidence="5">RNA replicase</fullName>
    </recommendedName>
</protein>